<dbReference type="PANTHER" id="PTHR11430:SF32">
    <property type="entry name" value="CHLOROPLASTIC LIPOCALIN"/>
    <property type="match status" value="1"/>
</dbReference>
<dbReference type="Pfam" id="PF00061">
    <property type="entry name" value="Lipocalin"/>
    <property type="match status" value="1"/>
</dbReference>
<evidence type="ECO:0000313" key="3">
    <source>
        <dbReference type="EMBL" id="KAF5891737.1"/>
    </source>
</evidence>
<sequence length="149" mass="17043">VEGKWYLSGIAASGRFLEDHKLLDKVSMVIVTATADGSLQVNGSYSMSKDPKPAGCVKVSRLLRRSKTPGRVPTYSILSWTKDETTILDVKDDEYIIIQTKWTLKKNVTFTLQLFTREPLVSEAIRKKFIQFAQERHIEPKKIRILPYK</sequence>
<evidence type="ECO:0000256" key="1">
    <source>
        <dbReference type="ARBA" id="ARBA00006889"/>
    </source>
</evidence>
<dbReference type="InterPro" id="IPR000566">
    <property type="entry name" value="Lipocln_cytosolic_FA-bd_dom"/>
</dbReference>
<dbReference type="InterPro" id="IPR002345">
    <property type="entry name" value="Lipocalin"/>
</dbReference>
<protein>
    <submittedName>
        <fullName evidence="3">Lipocalin-like</fullName>
    </submittedName>
</protein>
<reference evidence="3" key="1">
    <citation type="submission" date="2020-07" db="EMBL/GenBank/DDBJ databases">
        <title>Clarias magur genome sequencing, assembly and annotation.</title>
        <authorList>
            <person name="Kushwaha B."/>
            <person name="Kumar R."/>
            <person name="Das P."/>
            <person name="Joshi C.G."/>
            <person name="Kumar D."/>
            <person name="Nagpure N.S."/>
            <person name="Pandey M."/>
            <person name="Agarwal S."/>
            <person name="Srivastava S."/>
            <person name="Singh M."/>
            <person name="Sahoo L."/>
            <person name="Jayasankar P."/>
            <person name="Meher P.K."/>
            <person name="Koringa P.G."/>
            <person name="Iquebal M.A."/>
            <person name="Das S.P."/>
            <person name="Bit A."/>
            <person name="Patnaik S."/>
            <person name="Patel N."/>
            <person name="Shah T.M."/>
            <person name="Hinsu A."/>
            <person name="Jena J.K."/>
        </authorList>
    </citation>
    <scope>NUCLEOTIDE SEQUENCE</scope>
    <source>
        <strain evidence="3">CIFAMagur01</strain>
        <tissue evidence="3">Testis</tissue>
    </source>
</reference>
<proteinExistence type="inferred from homology"/>
<dbReference type="SUPFAM" id="SSF50814">
    <property type="entry name" value="Lipocalins"/>
    <property type="match status" value="1"/>
</dbReference>
<keyword evidence="4" id="KW-1185">Reference proteome</keyword>
<feature type="non-terminal residue" evidence="3">
    <location>
        <position position="1"/>
    </location>
</feature>
<organism evidence="3 4">
    <name type="scientific">Clarias magur</name>
    <name type="common">Asian catfish</name>
    <name type="synonym">Macropteronotus magur</name>
    <dbReference type="NCBI Taxonomy" id="1594786"/>
    <lineage>
        <taxon>Eukaryota</taxon>
        <taxon>Metazoa</taxon>
        <taxon>Chordata</taxon>
        <taxon>Craniata</taxon>
        <taxon>Vertebrata</taxon>
        <taxon>Euteleostomi</taxon>
        <taxon>Actinopterygii</taxon>
        <taxon>Neopterygii</taxon>
        <taxon>Teleostei</taxon>
        <taxon>Ostariophysi</taxon>
        <taxon>Siluriformes</taxon>
        <taxon>Clariidae</taxon>
        <taxon>Clarias</taxon>
    </lineage>
</organism>
<dbReference type="InterPro" id="IPR012674">
    <property type="entry name" value="Calycin"/>
</dbReference>
<name>A0A8J4WUR7_CLAMG</name>
<dbReference type="GO" id="GO:0036094">
    <property type="term" value="F:small molecule binding"/>
    <property type="evidence" value="ECO:0007669"/>
    <property type="project" value="InterPro"/>
</dbReference>
<dbReference type="OrthoDB" id="9048943at2759"/>
<evidence type="ECO:0000313" key="4">
    <source>
        <dbReference type="Proteomes" id="UP000727407"/>
    </source>
</evidence>
<comment type="caution">
    <text evidence="3">The sequence shown here is derived from an EMBL/GenBank/DDBJ whole genome shotgun (WGS) entry which is preliminary data.</text>
</comment>
<dbReference type="AlphaFoldDB" id="A0A8J4WUR7"/>
<dbReference type="Proteomes" id="UP000727407">
    <property type="component" value="Unassembled WGS sequence"/>
</dbReference>
<dbReference type="EMBL" id="QNUK01000558">
    <property type="protein sequence ID" value="KAF5891737.1"/>
    <property type="molecule type" value="Genomic_DNA"/>
</dbReference>
<dbReference type="Gene3D" id="2.40.128.20">
    <property type="match status" value="1"/>
</dbReference>
<dbReference type="PANTHER" id="PTHR11430">
    <property type="entry name" value="LIPOCALIN"/>
    <property type="match status" value="1"/>
</dbReference>
<feature type="non-terminal residue" evidence="3">
    <location>
        <position position="149"/>
    </location>
</feature>
<feature type="domain" description="Lipocalin/cytosolic fatty-acid binding" evidence="2">
    <location>
        <begin position="3"/>
        <end position="147"/>
    </location>
</feature>
<evidence type="ECO:0000259" key="2">
    <source>
        <dbReference type="Pfam" id="PF00061"/>
    </source>
</evidence>
<comment type="similarity">
    <text evidence="1">Belongs to the calycin superfamily. Lipocalin family.</text>
</comment>
<accession>A0A8J4WUR7</accession>
<gene>
    <name evidence="3" type="primary">gsp-21</name>
    <name evidence="3" type="ORF">DAT39_018560</name>
</gene>